<keyword evidence="5" id="KW-1185">Reference proteome</keyword>
<proteinExistence type="predicted"/>
<dbReference type="InterPro" id="IPR013783">
    <property type="entry name" value="Ig-like_fold"/>
</dbReference>
<feature type="signal peptide" evidence="1">
    <location>
        <begin position="1"/>
        <end position="39"/>
    </location>
</feature>
<sequence length="311" mass="33014">MTPSLRPAPARPRRRALVAVIAAAAATALLAGCSAPAPAADGRSLVPGVGSGVSASPELAAVSPAAASVSGGDVLTLTGTALDGVDRVTVGGREAADVTVVSGTEVTAVAPRTAEYQADSGEVVAWVGDEQVAAEVAPVVQYEVRTGIDRQLSYALKHWQREDYNLDEWGTLNPVGGDCANFVSQTLIQRGWEMTDDWFSYDQSANRTGSWGYVPAMDAWLEANAEQYGLTKLSSEQRDQVKVGDIVMFDWERNGTNNHVQIVSDVVHEADGSISILMVGHNKDTDFRDFDETITVDWPGGAGYFWSIPAA</sequence>
<dbReference type="EMBL" id="BSUL01000001">
    <property type="protein sequence ID" value="GMA29135.1"/>
    <property type="molecule type" value="Genomic_DNA"/>
</dbReference>
<feature type="domain" description="IPT/TIG" evidence="2">
    <location>
        <begin position="57"/>
        <end position="129"/>
    </location>
</feature>
<evidence type="ECO:0008006" key="6">
    <source>
        <dbReference type="Google" id="ProtNLM"/>
    </source>
</evidence>
<accession>A0AA37UMS4</accession>
<dbReference type="CDD" id="cd00102">
    <property type="entry name" value="IPT"/>
    <property type="match status" value="1"/>
</dbReference>
<reference evidence="4 5" key="1">
    <citation type="journal article" date="2014" name="Int. J. Syst. Evol. Microbiol.">
        <title>Complete genome sequence of Corynebacterium casei LMG S-19264T (=DSM 44701T), isolated from a smear-ripened cheese.</title>
        <authorList>
            <consortium name="US DOE Joint Genome Institute (JGI-PGF)"/>
            <person name="Walter F."/>
            <person name="Albersmeier A."/>
            <person name="Kalinowski J."/>
            <person name="Ruckert C."/>
        </authorList>
    </citation>
    <scope>NUCLEOTIDE SEQUENCE [LARGE SCALE GENOMIC DNA]</scope>
    <source>
        <strain evidence="4 5">NBRC 112289</strain>
    </source>
</reference>
<dbReference type="PANTHER" id="PTHR40032">
    <property type="entry name" value="EXPORTED PROTEIN-RELATED"/>
    <property type="match status" value="1"/>
</dbReference>
<feature type="domain" description="Putative amidase" evidence="3">
    <location>
        <begin position="151"/>
        <end position="294"/>
    </location>
</feature>
<evidence type="ECO:0000313" key="4">
    <source>
        <dbReference type="EMBL" id="GMA29135.1"/>
    </source>
</evidence>
<dbReference type="InterPro" id="IPR014756">
    <property type="entry name" value="Ig_E-set"/>
</dbReference>
<dbReference type="Gene3D" id="3.90.1720.10">
    <property type="entry name" value="endopeptidase domain like (from Nostoc punctiforme)"/>
    <property type="match status" value="1"/>
</dbReference>
<evidence type="ECO:0000256" key="1">
    <source>
        <dbReference type="SAM" id="SignalP"/>
    </source>
</evidence>
<gene>
    <name evidence="4" type="ORF">GCM10025874_23880</name>
</gene>
<dbReference type="PANTHER" id="PTHR40032:SF1">
    <property type="entry name" value="EXPORTED PROTEIN"/>
    <property type="match status" value="1"/>
</dbReference>
<dbReference type="RefSeq" id="WP_284232955.1">
    <property type="nucleotide sequence ID" value="NZ_BSUL01000001.1"/>
</dbReference>
<dbReference type="GO" id="GO:0005975">
    <property type="term" value="P:carbohydrate metabolic process"/>
    <property type="evidence" value="ECO:0007669"/>
    <property type="project" value="UniProtKB-ARBA"/>
</dbReference>
<dbReference type="AlphaFoldDB" id="A0AA37UMS4"/>
<dbReference type="PROSITE" id="PS51257">
    <property type="entry name" value="PROKAR_LIPOPROTEIN"/>
    <property type="match status" value="1"/>
</dbReference>
<evidence type="ECO:0000313" key="5">
    <source>
        <dbReference type="Proteomes" id="UP001157160"/>
    </source>
</evidence>
<name>A0AA37UMS4_9MICO</name>
<evidence type="ECO:0000259" key="3">
    <source>
        <dbReference type="Pfam" id="PF12671"/>
    </source>
</evidence>
<dbReference type="Gene3D" id="2.60.40.10">
    <property type="entry name" value="Immunoglobulins"/>
    <property type="match status" value="1"/>
</dbReference>
<feature type="chain" id="PRO_5041228195" description="CHAP domain-containing protein" evidence="1">
    <location>
        <begin position="40"/>
        <end position="311"/>
    </location>
</feature>
<dbReference type="Pfam" id="PF12671">
    <property type="entry name" value="Amidase_6"/>
    <property type="match status" value="1"/>
</dbReference>
<keyword evidence="1" id="KW-0732">Signal</keyword>
<organism evidence="4 5">
    <name type="scientific">Arenivirga flava</name>
    <dbReference type="NCBI Taxonomy" id="1930060"/>
    <lineage>
        <taxon>Bacteria</taxon>
        <taxon>Bacillati</taxon>
        <taxon>Actinomycetota</taxon>
        <taxon>Actinomycetes</taxon>
        <taxon>Micrococcales</taxon>
        <taxon>Microbacteriaceae</taxon>
        <taxon>Arenivirga</taxon>
    </lineage>
</organism>
<dbReference type="Proteomes" id="UP001157160">
    <property type="component" value="Unassembled WGS sequence"/>
</dbReference>
<dbReference type="Pfam" id="PF01833">
    <property type="entry name" value="TIG"/>
    <property type="match status" value="1"/>
</dbReference>
<protein>
    <recommendedName>
        <fullName evidence="6">CHAP domain-containing protein</fullName>
    </recommendedName>
</protein>
<evidence type="ECO:0000259" key="2">
    <source>
        <dbReference type="Pfam" id="PF01833"/>
    </source>
</evidence>
<dbReference type="PROSITE" id="PS51318">
    <property type="entry name" value="TAT"/>
    <property type="match status" value="1"/>
</dbReference>
<dbReference type="SUPFAM" id="SSF81296">
    <property type="entry name" value="E set domains"/>
    <property type="match status" value="1"/>
</dbReference>
<dbReference type="InterPro" id="IPR024301">
    <property type="entry name" value="Amidase_6"/>
</dbReference>
<comment type="caution">
    <text evidence="4">The sequence shown here is derived from an EMBL/GenBank/DDBJ whole genome shotgun (WGS) entry which is preliminary data.</text>
</comment>
<dbReference type="InterPro" id="IPR006311">
    <property type="entry name" value="TAT_signal"/>
</dbReference>
<dbReference type="InterPro" id="IPR002909">
    <property type="entry name" value="IPT_dom"/>
</dbReference>